<dbReference type="OrthoDB" id="7950200at2"/>
<dbReference type="EMBL" id="BMKB01000001">
    <property type="protein sequence ID" value="GGA41496.1"/>
    <property type="molecule type" value="Genomic_DNA"/>
</dbReference>
<evidence type="ECO:0000313" key="2">
    <source>
        <dbReference type="Proteomes" id="UP000596977"/>
    </source>
</evidence>
<accession>A0A916R7H6</accession>
<dbReference type="AlphaFoldDB" id="A0A916R7H6"/>
<protein>
    <submittedName>
        <fullName evidence="1">Uncharacterized protein</fullName>
    </submittedName>
</protein>
<name>A0A916R7H6_9HYPH</name>
<gene>
    <name evidence="1" type="ORF">GCM10011499_08920</name>
</gene>
<dbReference type="RefSeq" id="WP_127073105.1">
    <property type="nucleotide sequence ID" value="NZ_BMKB01000001.1"/>
</dbReference>
<evidence type="ECO:0000313" key="1">
    <source>
        <dbReference type="EMBL" id="GGA41496.1"/>
    </source>
</evidence>
<keyword evidence="2" id="KW-1185">Reference proteome</keyword>
<organism evidence="1 2">
    <name type="scientific">Pelagibacterium lentulum</name>
    <dbReference type="NCBI Taxonomy" id="2029865"/>
    <lineage>
        <taxon>Bacteria</taxon>
        <taxon>Pseudomonadati</taxon>
        <taxon>Pseudomonadota</taxon>
        <taxon>Alphaproteobacteria</taxon>
        <taxon>Hyphomicrobiales</taxon>
        <taxon>Devosiaceae</taxon>
        <taxon>Pelagibacterium</taxon>
    </lineage>
</organism>
<reference evidence="1 2" key="1">
    <citation type="journal article" date="2014" name="Int. J. Syst. Evol. Microbiol.">
        <title>Complete genome sequence of Corynebacterium casei LMG S-19264T (=DSM 44701T), isolated from a smear-ripened cheese.</title>
        <authorList>
            <consortium name="US DOE Joint Genome Institute (JGI-PGF)"/>
            <person name="Walter F."/>
            <person name="Albersmeier A."/>
            <person name="Kalinowski J."/>
            <person name="Ruckert C."/>
        </authorList>
    </citation>
    <scope>NUCLEOTIDE SEQUENCE [LARGE SCALE GENOMIC DNA]</scope>
    <source>
        <strain evidence="1 2">CGMCC 1.15896</strain>
    </source>
</reference>
<comment type="caution">
    <text evidence="1">The sequence shown here is derived from an EMBL/GenBank/DDBJ whole genome shotgun (WGS) entry which is preliminary data.</text>
</comment>
<sequence length="89" mass="9891">MNTINYNAQAALYLGSDLNAAFAQGARRFSSAAKAIRFALEEAAPVSLRGARMIVDGRTYDARDLHDLYDKDGYPLLRKQDRQAILQAE</sequence>
<dbReference type="Proteomes" id="UP000596977">
    <property type="component" value="Unassembled WGS sequence"/>
</dbReference>
<proteinExistence type="predicted"/>